<protein>
    <submittedName>
        <fullName evidence="1">Uncharacterized protein</fullName>
    </submittedName>
</protein>
<sequence>FPIPLDRASLHNIRQHKLRAQARIDASSDLVNHHRYITPSTSICPRPFGDFASIRFASSSHLQSCRRTGLQRSLAYVWAR</sequence>
<dbReference type="AlphaFoldDB" id="A0A9P8JHK2"/>
<feature type="non-terminal residue" evidence="1">
    <location>
        <position position="80"/>
    </location>
</feature>
<dbReference type="Proteomes" id="UP000729357">
    <property type="component" value="Unassembled WGS sequence"/>
</dbReference>
<comment type="caution">
    <text evidence="1">The sequence shown here is derived from an EMBL/GenBank/DDBJ whole genome shotgun (WGS) entry which is preliminary data.</text>
</comment>
<accession>A0A9P8JHK2</accession>
<organism evidence="1 2">
    <name type="scientific">Aureobasidium melanogenum</name>
    <name type="common">Aureobasidium pullulans var. melanogenum</name>
    <dbReference type="NCBI Taxonomy" id="46634"/>
    <lineage>
        <taxon>Eukaryota</taxon>
        <taxon>Fungi</taxon>
        <taxon>Dikarya</taxon>
        <taxon>Ascomycota</taxon>
        <taxon>Pezizomycotina</taxon>
        <taxon>Dothideomycetes</taxon>
        <taxon>Dothideomycetidae</taxon>
        <taxon>Dothideales</taxon>
        <taxon>Saccotheciaceae</taxon>
        <taxon>Aureobasidium</taxon>
    </lineage>
</organism>
<keyword evidence="2" id="KW-1185">Reference proteome</keyword>
<proteinExistence type="predicted"/>
<evidence type="ECO:0000313" key="2">
    <source>
        <dbReference type="Proteomes" id="UP000729357"/>
    </source>
</evidence>
<reference evidence="1" key="2">
    <citation type="submission" date="2021-08" db="EMBL/GenBank/DDBJ databases">
        <authorList>
            <person name="Gostincar C."/>
            <person name="Sun X."/>
            <person name="Song Z."/>
            <person name="Gunde-Cimerman N."/>
        </authorList>
    </citation>
    <scope>NUCLEOTIDE SEQUENCE</scope>
    <source>
        <strain evidence="1">EXF-9298</strain>
    </source>
</reference>
<name>A0A9P8JHK2_AURME</name>
<gene>
    <name evidence="1" type="ORF">KCU98_g21787</name>
</gene>
<reference evidence="1" key="1">
    <citation type="journal article" date="2021" name="J Fungi (Basel)">
        <title>Virulence traits and population genomics of the black yeast Aureobasidium melanogenum.</title>
        <authorList>
            <person name="Cernosa A."/>
            <person name="Sun X."/>
            <person name="Gostincar C."/>
            <person name="Fang C."/>
            <person name="Gunde-Cimerman N."/>
            <person name="Song Z."/>
        </authorList>
    </citation>
    <scope>NUCLEOTIDE SEQUENCE</scope>
    <source>
        <strain evidence="1">EXF-9298</strain>
    </source>
</reference>
<feature type="non-terminal residue" evidence="1">
    <location>
        <position position="1"/>
    </location>
</feature>
<dbReference type="EMBL" id="JAHFXS010007867">
    <property type="protein sequence ID" value="KAG9923534.1"/>
    <property type="molecule type" value="Genomic_DNA"/>
</dbReference>
<evidence type="ECO:0000313" key="1">
    <source>
        <dbReference type="EMBL" id="KAG9923534.1"/>
    </source>
</evidence>